<accession>A0A9D1CPQ4</accession>
<feature type="compositionally biased region" description="Basic and acidic residues" evidence="1">
    <location>
        <begin position="16"/>
        <end position="27"/>
    </location>
</feature>
<evidence type="ECO:0000256" key="1">
    <source>
        <dbReference type="SAM" id="MobiDB-lite"/>
    </source>
</evidence>
<organism evidence="2 3">
    <name type="scientific">Candidatus Onthenecus intestinigallinarum</name>
    <dbReference type="NCBI Taxonomy" id="2840875"/>
    <lineage>
        <taxon>Bacteria</taxon>
        <taxon>Bacillati</taxon>
        <taxon>Bacillota</taxon>
        <taxon>Clostridia</taxon>
        <taxon>Eubacteriales</taxon>
        <taxon>Candidatus Onthenecus</taxon>
    </lineage>
</organism>
<dbReference type="InterPro" id="IPR023353">
    <property type="entry name" value="LemA-like_dom_sf"/>
</dbReference>
<gene>
    <name evidence="2" type="ORF">IAB73_01220</name>
</gene>
<dbReference type="Gene3D" id="1.20.1440.20">
    <property type="entry name" value="LemA-like domain"/>
    <property type="match status" value="1"/>
</dbReference>
<evidence type="ECO:0000313" key="3">
    <source>
        <dbReference type="Proteomes" id="UP000886887"/>
    </source>
</evidence>
<dbReference type="EMBL" id="DVFJ01000005">
    <property type="protein sequence ID" value="HIQ70820.1"/>
    <property type="molecule type" value="Genomic_DNA"/>
</dbReference>
<feature type="region of interest" description="Disordered" evidence="1">
    <location>
        <begin position="1"/>
        <end position="27"/>
    </location>
</feature>
<sequence>MAGYRKPAGPALGPRGKSDKKADKKARRDIPHALGVALSAALLCVALVTGNARALARAGENAQALWPQVAACAQERAGDALNLAQIAARYDALSGDEVQALRDAAQALQEAQGAQETAAASDALQTLVSDASVRLMAAGLSEADERALSSVMDDFTESGNMLRQRARQYNGAAQQALDVYARLPARLVLPAPQAYPGL</sequence>
<comment type="caution">
    <text evidence="2">The sequence shown here is derived from an EMBL/GenBank/DDBJ whole genome shotgun (WGS) entry which is preliminary data.</text>
</comment>
<protein>
    <recommendedName>
        <fullName evidence="4">LemA family protein</fullName>
    </recommendedName>
</protein>
<reference evidence="2" key="1">
    <citation type="submission" date="2020-10" db="EMBL/GenBank/DDBJ databases">
        <authorList>
            <person name="Gilroy R."/>
        </authorList>
    </citation>
    <scope>NUCLEOTIDE SEQUENCE</scope>
    <source>
        <strain evidence="2">ChiSxjej2B14-6234</strain>
    </source>
</reference>
<dbReference type="AlphaFoldDB" id="A0A9D1CPQ4"/>
<evidence type="ECO:0000313" key="2">
    <source>
        <dbReference type="EMBL" id="HIQ70820.1"/>
    </source>
</evidence>
<name>A0A9D1CPQ4_9FIRM</name>
<evidence type="ECO:0008006" key="4">
    <source>
        <dbReference type="Google" id="ProtNLM"/>
    </source>
</evidence>
<dbReference type="Proteomes" id="UP000886887">
    <property type="component" value="Unassembled WGS sequence"/>
</dbReference>
<proteinExistence type="predicted"/>
<reference evidence="2" key="2">
    <citation type="journal article" date="2021" name="PeerJ">
        <title>Extensive microbial diversity within the chicken gut microbiome revealed by metagenomics and culture.</title>
        <authorList>
            <person name="Gilroy R."/>
            <person name="Ravi A."/>
            <person name="Getino M."/>
            <person name="Pursley I."/>
            <person name="Horton D.L."/>
            <person name="Alikhan N.F."/>
            <person name="Baker D."/>
            <person name="Gharbi K."/>
            <person name="Hall N."/>
            <person name="Watson M."/>
            <person name="Adriaenssens E.M."/>
            <person name="Foster-Nyarko E."/>
            <person name="Jarju S."/>
            <person name="Secka A."/>
            <person name="Antonio M."/>
            <person name="Oren A."/>
            <person name="Chaudhuri R.R."/>
            <person name="La Ragione R."/>
            <person name="Hildebrand F."/>
            <person name="Pallen M.J."/>
        </authorList>
    </citation>
    <scope>NUCLEOTIDE SEQUENCE</scope>
    <source>
        <strain evidence="2">ChiSxjej2B14-6234</strain>
    </source>
</reference>